<comment type="caution">
    <text evidence="1">The sequence shown here is derived from an EMBL/GenBank/DDBJ whole genome shotgun (WGS) entry which is preliminary data.</text>
</comment>
<dbReference type="Proteomes" id="UP000646579">
    <property type="component" value="Unassembled WGS sequence"/>
</dbReference>
<proteinExistence type="predicted"/>
<reference evidence="1" key="1">
    <citation type="journal article" date="2014" name="Int. J. Syst. Evol. Microbiol.">
        <title>Complete genome sequence of Corynebacterium casei LMG S-19264T (=DSM 44701T), isolated from a smear-ripened cheese.</title>
        <authorList>
            <consortium name="US DOE Joint Genome Institute (JGI-PGF)"/>
            <person name="Walter F."/>
            <person name="Albersmeier A."/>
            <person name="Kalinowski J."/>
            <person name="Ruckert C."/>
        </authorList>
    </citation>
    <scope>NUCLEOTIDE SEQUENCE</scope>
    <source>
        <strain evidence="1">KCTC 32437</strain>
    </source>
</reference>
<dbReference type="RefSeq" id="WP_189424575.1">
    <property type="nucleotide sequence ID" value="NZ_BMZE01000001.1"/>
</dbReference>
<evidence type="ECO:0000313" key="1">
    <source>
        <dbReference type="EMBL" id="GHA19662.1"/>
    </source>
</evidence>
<keyword evidence="2" id="KW-1185">Reference proteome</keyword>
<reference evidence="1" key="2">
    <citation type="submission" date="2020-09" db="EMBL/GenBank/DDBJ databases">
        <authorList>
            <person name="Sun Q."/>
            <person name="Kim S."/>
        </authorList>
    </citation>
    <scope>NUCLEOTIDE SEQUENCE</scope>
    <source>
        <strain evidence="1">KCTC 32437</strain>
    </source>
</reference>
<evidence type="ECO:0000313" key="2">
    <source>
        <dbReference type="Proteomes" id="UP000646579"/>
    </source>
</evidence>
<dbReference type="EMBL" id="BMZE01000001">
    <property type="protein sequence ID" value="GHA19662.1"/>
    <property type="molecule type" value="Genomic_DNA"/>
</dbReference>
<name>A0A918S1N4_9HYPH</name>
<dbReference type="AlphaFoldDB" id="A0A918S1N4"/>
<gene>
    <name evidence="1" type="ORF">GCM10007989_14080</name>
</gene>
<accession>A0A918S1N4</accession>
<protein>
    <submittedName>
        <fullName evidence="1">Uncharacterized protein</fullName>
    </submittedName>
</protein>
<sequence length="102" mass="11205">MNWAKRTAQSTLGDIVQPFHPLSVRSIQSLLVDALRTAAAMPSDQAILIEDWEAMASRLLSPMDGHIDPEYIEGLHSRITGALIASQGRPEEVVERKSVLAK</sequence>
<organism evidence="1 2">
    <name type="scientific">Devosia pacifica</name>
    <dbReference type="NCBI Taxonomy" id="1335967"/>
    <lineage>
        <taxon>Bacteria</taxon>
        <taxon>Pseudomonadati</taxon>
        <taxon>Pseudomonadota</taxon>
        <taxon>Alphaproteobacteria</taxon>
        <taxon>Hyphomicrobiales</taxon>
        <taxon>Devosiaceae</taxon>
        <taxon>Devosia</taxon>
    </lineage>
</organism>